<dbReference type="Gene3D" id="1.40.20.10">
    <property type="entry name" value="CHAD domain"/>
    <property type="match status" value="1"/>
</dbReference>
<evidence type="ECO:0000259" key="1">
    <source>
        <dbReference type="PROSITE" id="PS51708"/>
    </source>
</evidence>
<protein>
    <submittedName>
        <fullName evidence="2">CHAD domain-containing protein</fullName>
    </submittedName>
</protein>
<dbReference type="Pfam" id="PF05235">
    <property type="entry name" value="CHAD"/>
    <property type="match status" value="1"/>
</dbReference>
<evidence type="ECO:0000313" key="3">
    <source>
        <dbReference type="Proteomes" id="UP000295293"/>
    </source>
</evidence>
<dbReference type="AlphaFoldDB" id="A0A4R6Z063"/>
<dbReference type="PROSITE" id="PS51708">
    <property type="entry name" value="CHAD"/>
    <property type="match status" value="1"/>
</dbReference>
<comment type="caution">
    <text evidence="2">The sequence shown here is derived from an EMBL/GenBank/DDBJ whole genome shotgun (WGS) entry which is preliminary data.</text>
</comment>
<dbReference type="RefSeq" id="WP_133818397.1">
    <property type="nucleotide sequence ID" value="NZ_SNZH01000005.1"/>
</dbReference>
<feature type="domain" description="CHAD" evidence="1">
    <location>
        <begin position="15"/>
        <end position="289"/>
    </location>
</feature>
<dbReference type="EMBL" id="SNZH01000005">
    <property type="protein sequence ID" value="TDR44878.1"/>
    <property type="molecule type" value="Genomic_DNA"/>
</dbReference>
<proteinExistence type="predicted"/>
<dbReference type="Proteomes" id="UP000295293">
    <property type="component" value="Unassembled WGS sequence"/>
</dbReference>
<evidence type="ECO:0000313" key="2">
    <source>
        <dbReference type="EMBL" id="TDR44878.1"/>
    </source>
</evidence>
<sequence length="289" mass="32425">MLEDHDPLPPGDVREPPLSAALQAYALDQLIQMEAQLRRRGRQRHAGIHEARKAARRFRSVVLLGTGAAQTAAAEAAVAIRLVCKRLSRLRDAHVVSELASAGPAGLDAASMKLLRQRLKQVRDELAEELLQRDPELRRKRRKVHKARTALLAEPWPALSAEGLLLALRRNAARMHKAQRDAEKTDSLALRHRWRRRVRRLRVQLQILAEIGHDKAWPATTRAAAKWVLAEAADCMPSVDELRALGDALGQQQDRALLRSAVRRAFGPPQREVLLQLLQPGRSKKTVRP</sequence>
<dbReference type="OrthoDB" id="5947716at2"/>
<organism evidence="2 3">
    <name type="scientific">Tahibacter aquaticus</name>
    <dbReference type="NCBI Taxonomy" id="520092"/>
    <lineage>
        <taxon>Bacteria</taxon>
        <taxon>Pseudomonadati</taxon>
        <taxon>Pseudomonadota</taxon>
        <taxon>Gammaproteobacteria</taxon>
        <taxon>Lysobacterales</taxon>
        <taxon>Rhodanobacteraceae</taxon>
        <taxon>Tahibacter</taxon>
    </lineage>
</organism>
<name>A0A4R6Z063_9GAMM</name>
<accession>A0A4R6Z063</accession>
<dbReference type="InterPro" id="IPR007899">
    <property type="entry name" value="CHAD_dom"/>
</dbReference>
<gene>
    <name evidence="2" type="ORF">DFR29_10559</name>
</gene>
<dbReference type="SMART" id="SM00880">
    <property type="entry name" value="CHAD"/>
    <property type="match status" value="1"/>
</dbReference>
<keyword evidence="3" id="KW-1185">Reference proteome</keyword>
<dbReference type="InterPro" id="IPR038186">
    <property type="entry name" value="CHAD_dom_sf"/>
</dbReference>
<reference evidence="2 3" key="1">
    <citation type="submission" date="2019-03" db="EMBL/GenBank/DDBJ databases">
        <title>Genomic Encyclopedia of Type Strains, Phase IV (KMG-IV): sequencing the most valuable type-strain genomes for metagenomic binning, comparative biology and taxonomic classification.</title>
        <authorList>
            <person name="Goeker M."/>
        </authorList>
    </citation>
    <scope>NUCLEOTIDE SEQUENCE [LARGE SCALE GENOMIC DNA]</scope>
    <source>
        <strain evidence="2 3">DSM 21667</strain>
    </source>
</reference>